<dbReference type="Pfam" id="PF00370">
    <property type="entry name" value="FGGY_N"/>
    <property type="match status" value="1"/>
</dbReference>
<comment type="similarity">
    <text evidence="1">Belongs to the FGGY kinase family.</text>
</comment>
<dbReference type="PIRSF" id="PIRSF000538">
    <property type="entry name" value="GlpK"/>
    <property type="match status" value="1"/>
</dbReference>
<evidence type="ECO:0000256" key="3">
    <source>
        <dbReference type="ARBA" id="ARBA00022777"/>
    </source>
</evidence>
<evidence type="ECO:0000313" key="6">
    <source>
        <dbReference type="EMBL" id="CCH80371.1"/>
    </source>
</evidence>
<dbReference type="GO" id="GO:0005975">
    <property type="term" value="P:carbohydrate metabolic process"/>
    <property type="evidence" value="ECO:0007669"/>
    <property type="project" value="InterPro"/>
</dbReference>
<dbReference type="InterPro" id="IPR043129">
    <property type="entry name" value="ATPase_NBD"/>
</dbReference>
<evidence type="ECO:0000259" key="5">
    <source>
        <dbReference type="Pfam" id="PF02782"/>
    </source>
</evidence>
<dbReference type="Gene3D" id="3.30.420.40">
    <property type="match status" value="2"/>
</dbReference>
<accession>A0A077M3I6</accession>
<dbReference type="CDD" id="cd07770">
    <property type="entry name" value="ASKHA_NBD_FGGY_GntK"/>
    <property type="match status" value="1"/>
</dbReference>
<protein>
    <submittedName>
        <fullName evidence="6">Sugar kinase</fullName>
    </submittedName>
</protein>
<dbReference type="InterPro" id="IPR018484">
    <property type="entry name" value="FGGY_N"/>
</dbReference>
<reference evidence="6 7" key="1">
    <citation type="journal article" date="2013" name="ISME J.">
        <title>A metabolic model for members of the genus Tetrasphaera involved in enhanced biological phosphorus removal.</title>
        <authorList>
            <person name="Kristiansen R."/>
            <person name="Nguyen H.T.T."/>
            <person name="Saunders A.M."/>
            <person name="Nielsen J.L."/>
            <person name="Wimmer R."/>
            <person name="Le V.Q."/>
            <person name="McIlroy S.J."/>
            <person name="Petrovski S."/>
            <person name="Seviour R.J."/>
            <person name="Calteau A."/>
            <person name="Nielsen K.L."/>
            <person name="Nielsen P.H."/>
        </authorList>
    </citation>
    <scope>NUCLEOTIDE SEQUENCE [LARGE SCALE GENOMIC DNA]</scope>
    <source>
        <strain evidence="6 7">T1-X7</strain>
    </source>
</reference>
<evidence type="ECO:0000313" key="7">
    <source>
        <dbReference type="Proteomes" id="UP000035721"/>
    </source>
</evidence>
<proteinExistence type="inferred from homology"/>
<keyword evidence="2" id="KW-0808">Transferase</keyword>
<dbReference type="RefSeq" id="WP_048549857.1">
    <property type="nucleotide sequence ID" value="NZ_HF570958.1"/>
</dbReference>
<dbReference type="OrthoDB" id="9782710at2"/>
<dbReference type="Proteomes" id="UP000035721">
    <property type="component" value="Unassembled WGS sequence"/>
</dbReference>
<dbReference type="STRING" id="1194083.BN12_90026"/>
<dbReference type="PANTHER" id="PTHR43095:SF2">
    <property type="entry name" value="GLUCONOKINASE"/>
    <property type="match status" value="1"/>
</dbReference>
<comment type="caution">
    <text evidence="6">The sequence shown here is derived from an EMBL/GenBank/DDBJ whole genome shotgun (WGS) entry which is preliminary data.</text>
</comment>
<dbReference type="EMBL" id="CAJB01000425">
    <property type="protein sequence ID" value="CCH80371.1"/>
    <property type="molecule type" value="Genomic_DNA"/>
</dbReference>
<feature type="domain" description="Carbohydrate kinase FGGY N-terminal" evidence="4">
    <location>
        <begin position="18"/>
        <end position="224"/>
    </location>
</feature>
<evidence type="ECO:0000256" key="2">
    <source>
        <dbReference type="ARBA" id="ARBA00022679"/>
    </source>
</evidence>
<dbReference type="PANTHER" id="PTHR43095">
    <property type="entry name" value="SUGAR KINASE"/>
    <property type="match status" value="1"/>
</dbReference>
<organism evidence="6 7">
    <name type="scientific">Nostocoides japonicum T1-X7</name>
    <dbReference type="NCBI Taxonomy" id="1194083"/>
    <lineage>
        <taxon>Bacteria</taxon>
        <taxon>Bacillati</taxon>
        <taxon>Actinomycetota</taxon>
        <taxon>Actinomycetes</taxon>
        <taxon>Micrococcales</taxon>
        <taxon>Intrasporangiaceae</taxon>
        <taxon>Nostocoides</taxon>
    </lineage>
</organism>
<dbReference type="AlphaFoldDB" id="A0A077M3I6"/>
<dbReference type="SUPFAM" id="SSF53067">
    <property type="entry name" value="Actin-like ATPase domain"/>
    <property type="match status" value="2"/>
</dbReference>
<evidence type="ECO:0000259" key="4">
    <source>
        <dbReference type="Pfam" id="PF00370"/>
    </source>
</evidence>
<name>A0A077M3I6_9MICO</name>
<dbReference type="InterPro" id="IPR050406">
    <property type="entry name" value="FGGY_Carb_Kinase"/>
</dbReference>
<dbReference type="InterPro" id="IPR018485">
    <property type="entry name" value="FGGY_C"/>
</dbReference>
<dbReference type="InterPro" id="IPR000577">
    <property type="entry name" value="Carb_kinase_FGGY"/>
</dbReference>
<keyword evidence="3 6" id="KW-0418">Kinase</keyword>
<gene>
    <name evidence="6" type="ORF">BN12_90026</name>
</gene>
<evidence type="ECO:0000256" key="1">
    <source>
        <dbReference type="ARBA" id="ARBA00009156"/>
    </source>
</evidence>
<feature type="domain" description="Carbohydrate kinase FGGY C-terminal" evidence="5">
    <location>
        <begin position="304"/>
        <end position="454"/>
    </location>
</feature>
<dbReference type="Pfam" id="PF02782">
    <property type="entry name" value="FGGY_C"/>
    <property type="match status" value="1"/>
</dbReference>
<keyword evidence="7" id="KW-1185">Reference proteome</keyword>
<dbReference type="GO" id="GO:0016301">
    <property type="term" value="F:kinase activity"/>
    <property type="evidence" value="ECO:0007669"/>
    <property type="project" value="UniProtKB-KW"/>
</dbReference>
<sequence>MTATPFCIGQDDAVDPLVLALDVGSTATRGALFDATGRPISGRVKTCHAFTVGEDGTSQIDADQVTDEIAAILDGLAGPGGPATGRIRGVAFDTFASSLVAVGADGRALTPCYTYADSRCSAEVEELREELDETTVQQRTGTRLHTSYLAPRLRWLSRVEPRVFADAVRFVSLGEYVQLRLIGHTAAGTPTAAWTGMLDRRLGAWDPEILAAAGVGADRLSPVQDPGVPLSAPDVTGGGRWPGLVGAEWFPAIGDGLGHNLGTGARDASAIGCGAATSGAMRVVVPGQPAQLPTGLWCYRIDADRSLLGGALTDVGRVFGWLASGIAAGLAPCEVDAVLGADPVPGTPAVVPFLTGERSTGWAARARMVMAGVSAAHGPADIVRGAAEGVAIGYARISEQLHAVAPEAARVAASGSVTALYPSFLQILADALQVPVEHVQLKRSTLLGTALTAIDAVAPGVERATPPVKRTFEPRPEHADHYAAVRARFDELYPVAIS</sequence>